<keyword evidence="1" id="KW-1133">Transmembrane helix</keyword>
<dbReference type="AlphaFoldDB" id="A0A8H7PTD1"/>
<evidence type="ECO:0000256" key="1">
    <source>
        <dbReference type="SAM" id="Phobius"/>
    </source>
</evidence>
<dbReference type="OrthoDB" id="2263248at2759"/>
<dbReference type="EMBL" id="JAEPQZ010000007">
    <property type="protein sequence ID" value="KAG2178891.1"/>
    <property type="molecule type" value="Genomic_DNA"/>
</dbReference>
<gene>
    <name evidence="2" type="ORF">INT43_001737</name>
</gene>
<name>A0A8H7PTD1_MORIS</name>
<protein>
    <submittedName>
        <fullName evidence="2">Uncharacterized protein</fullName>
    </submittedName>
</protein>
<keyword evidence="1" id="KW-0812">Transmembrane</keyword>
<proteinExistence type="predicted"/>
<evidence type="ECO:0000313" key="2">
    <source>
        <dbReference type="EMBL" id="KAG2178891.1"/>
    </source>
</evidence>
<evidence type="ECO:0000313" key="3">
    <source>
        <dbReference type="Proteomes" id="UP000654370"/>
    </source>
</evidence>
<comment type="caution">
    <text evidence="2">The sequence shown here is derived from an EMBL/GenBank/DDBJ whole genome shotgun (WGS) entry which is preliminary data.</text>
</comment>
<keyword evidence="1" id="KW-0472">Membrane</keyword>
<organism evidence="2 3">
    <name type="scientific">Mortierella isabellina</name>
    <name type="common">Filamentous fungus</name>
    <name type="synonym">Umbelopsis isabellina</name>
    <dbReference type="NCBI Taxonomy" id="91625"/>
    <lineage>
        <taxon>Eukaryota</taxon>
        <taxon>Fungi</taxon>
        <taxon>Fungi incertae sedis</taxon>
        <taxon>Mucoromycota</taxon>
        <taxon>Mucoromycotina</taxon>
        <taxon>Umbelopsidomycetes</taxon>
        <taxon>Umbelopsidales</taxon>
        <taxon>Umbelopsidaceae</taxon>
        <taxon>Umbelopsis</taxon>
    </lineage>
</organism>
<reference evidence="2" key="1">
    <citation type="submission" date="2020-12" db="EMBL/GenBank/DDBJ databases">
        <title>Metabolic potential, ecology and presence of endohyphal bacteria is reflected in genomic diversity of Mucoromycotina.</title>
        <authorList>
            <person name="Muszewska A."/>
            <person name="Okrasinska A."/>
            <person name="Steczkiewicz K."/>
            <person name="Drgas O."/>
            <person name="Orlowska M."/>
            <person name="Perlinska-Lenart U."/>
            <person name="Aleksandrzak-Piekarczyk T."/>
            <person name="Szatraj K."/>
            <person name="Zielenkiewicz U."/>
            <person name="Pilsyk S."/>
            <person name="Malc E."/>
            <person name="Mieczkowski P."/>
            <person name="Kruszewska J.S."/>
            <person name="Biernat P."/>
            <person name="Pawlowska J."/>
        </authorList>
    </citation>
    <scope>NUCLEOTIDE SEQUENCE</scope>
    <source>
        <strain evidence="2">WA0000067209</strain>
    </source>
</reference>
<sequence>MAYPHPRPKPKFSLFAADPREPRISIRERIKVYGRTTPGITVTSFALGISGGVLVAAMFKHFCSSTGKTMTIQLTNQLDDMRHQLENGGGVPYVLQDEQFVRSSRQKSVTYQQQGLAETVKYHLQHGWNQGIEHLASALNSIIER</sequence>
<feature type="transmembrane region" description="Helical" evidence="1">
    <location>
        <begin position="39"/>
        <end position="59"/>
    </location>
</feature>
<dbReference type="Proteomes" id="UP000654370">
    <property type="component" value="Unassembled WGS sequence"/>
</dbReference>
<accession>A0A8H7PTD1</accession>
<keyword evidence="3" id="KW-1185">Reference proteome</keyword>